<gene>
    <name evidence="1" type="ORF">METZ01_LOCUS62240</name>
</gene>
<dbReference type="AlphaFoldDB" id="A0A381SZN2"/>
<sequence length="117" mass="13294">MPDFHHFFLRQQFWCNLILEFVQSIHIDPAESPEQAAPEGIPAWAGKETGDKVNDAGLACFIQQHIVQTAQVTMCHTVLMHGIETMLKLCKEPLPELTIALNVLERDCRHPLHQQCP</sequence>
<accession>A0A381SZN2</accession>
<organism evidence="1">
    <name type="scientific">marine metagenome</name>
    <dbReference type="NCBI Taxonomy" id="408172"/>
    <lineage>
        <taxon>unclassified sequences</taxon>
        <taxon>metagenomes</taxon>
        <taxon>ecological metagenomes</taxon>
    </lineage>
</organism>
<dbReference type="EMBL" id="UINC01003804">
    <property type="protein sequence ID" value="SVA09386.1"/>
    <property type="molecule type" value="Genomic_DNA"/>
</dbReference>
<evidence type="ECO:0000313" key="1">
    <source>
        <dbReference type="EMBL" id="SVA09386.1"/>
    </source>
</evidence>
<proteinExistence type="predicted"/>
<name>A0A381SZN2_9ZZZZ</name>
<protein>
    <submittedName>
        <fullName evidence="1">Uncharacterized protein</fullName>
    </submittedName>
</protein>
<reference evidence="1" key="1">
    <citation type="submission" date="2018-05" db="EMBL/GenBank/DDBJ databases">
        <authorList>
            <person name="Lanie J.A."/>
            <person name="Ng W.-L."/>
            <person name="Kazmierczak K.M."/>
            <person name="Andrzejewski T.M."/>
            <person name="Davidsen T.M."/>
            <person name="Wayne K.J."/>
            <person name="Tettelin H."/>
            <person name="Glass J.I."/>
            <person name="Rusch D."/>
            <person name="Podicherti R."/>
            <person name="Tsui H.-C.T."/>
            <person name="Winkler M.E."/>
        </authorList>
    </citation>
    <scope>NUCLEOTIDE SEQUENCE</scope>
</reference>